<evidence type="ECO:0000313" key="8">
    <source>
        <dbReference type="EMBL" id="CAF1414147.1"/>
    </source>
</evidence>
<dbReference type="PROSITE" id="PS50262">
    <property type="entry name" value="G_PROTEIN_RECEP_F1_2"/>
    <property type="match status" value="1"/>
</dbReference>
<evidence type="ECO:0000256" key="5">
    <source>
        <dbReference type="SAM" id="Phobius"/>
    </source>
</evidence>
<dbReference type="Gene3D" id="1.20.1070.10">
    <property type="entry name" value="Rhodopsin 7-helix transmembrane proteins"/>
    <property type="match status" value="1"/>
</dbReference>
<dbReference type="Proteomes" id="UP000663852">
    <property type="component" value="Unassembled WGS sequence"/>
</dbReference>
<keyword evidence="2 5" id="KW-0812">Transmembrane</keyword>
<dbReference type="InterPro" id="IPR017452">
    <property type="entry name" value="GPCR_Rhodpsn_7TM"/>
</dbReference>
<dbReference type="CDD" id="cd00637">
    <property type="entry name" value="7tm_classA_rhodopsin-like"/>
    <property type="match status" value="1"/>
</dbReference>
<dbReference type="EMBL" id="CAJNOJ010000278">
    <property type="protein sequence ID" value="CAF1364026.1"/>
    <property type="molecule type" value="Genomic_DNA"/>
</dbReference>
<feature type="transmembrane region" description="Helical" evidence="5">
    <location>
        <begin position="299"/>
        <end position="318"/>
    </location>
</feature>
<feature type="domain" description="G-protein coupled receptors family 1 profile" evidence="6">
    <location>
        <begin position="60"/>
        <end position="327"/>
    </location>
</feature>
<evidence type="ECO:0000256" key="2">
    <source>
        <dbReference type="ARBA" id="ARBA00022692"/>
    </source>
</evidence>
<name>A0A815IC56_ADIRI</name>
<feature type="transmembrane region" description="Helical" evidence="5">
    <location>
        <begin position="83"/>
        <end position="105"/>
    </location>
</feature>
<feature type="transmembrane region" description="Helical" evidence="5">
    <location>
        <begin position="43"/>
        <end position="71"/>
    </location>
</feature>
<gene>
    <name evidence="7" type="ORF">EDS130_LOCUS33991</name>
    <name evidence="8" type="ORF">XAT740_LOCUS34843</name>
</gene>
<keyword evidence="9" id="KW-1185">Reference proteome</keyword>
<dbReference type="Proteomes" id="UP000663828">
    <property type="component" value="Unassembled WGS sequence"/>
</dbReference>
<evidence type="ECO:0000259" key="6">
    <source>
        <dbReference type="PROSITE" id="PS50262"/>
    </source>
</evidence>
<keyword evidence="3 5" id="KW-1133">Transmembrane helix</keyword>
<reference evidence="7" key="1">
    <citation type="submission" date="2021-02" db="EMBL/GenBank/DDBJ databases">
        <authorList>
            <person name="Nowell W R."/>
        </authorList>
    </citation>
    <scope>NUCLEOTIDE SEQUENCE</scope>
</reference>
<feature type="transmembrane region" description="Helical" evidence="5">
    <location>
        <begin position="210"/>
        <end position="231"/>
    </location>
</feature>
<feature type="transmembrane region" description="Helical" evidence="5">
    <location>
        <begin position="125"/>
        <end position="147"/>
    </location>
</feature>
<evidence type="ECO:0000256" key="1">
    <source>
        <dbReference type="ARBA" id="ARBA00004370"/>
    </source>
</evidence>
<organism evidence="7 10">
    <name type="scientific">Adineta ricciae</name>
    <name type="common">Rotifer</name>
    <dbReference type="NCBI Taxonomy" id="249248"/>
    <lineage>
        <taxon>Eukaryota</taxon>
        <taxon>Metazoa</taxon>
        <taxon>Spiralia</taxon>
        <taxon>Gnathifera</taxon>
        <taxon>Rotifera</taxon>
        <taxon>Eurotatoria</taxon>
        <taxon>Bdelloidea</taxon>
        <taxon>Adinetida</taxon>
        <taxon>Adinetidae</taxon>
        <taxon>Adineta</taxon>
    </lineage>
</organism>
<evidence type="ECO:0000256" key="3">
    <source>
        <dbReference type="ARBA" id="ARBA00022989"/>
    </source>
</evidence>
<comment type="caution">
    <text evidence="7">The sequence shown here is derived from an EMBL/GenBank/DDBJ whole genome shotgun (WGS) entry which is preliminary data.</text>
</comment>
<comment type="subcellular location">
    <subcellularLocation>
        <location evidence="1">Membrane</location>
    </subcellularLocation>
</comment>
<dbReference type="SUPFAM" id="SSF81321">
    <property type="entry name" value="Family A G protein-coupled receptor-like"/>
    <property type="match status" value="1"/>
</dbReference>
<evidence type="ECO:0000313" key="7">
    <source>
        <dbReference type="EMBL" id="CAF1364026.1"/>
    </source>
</evidence>
<evidence type="ECO:0000313" key="9">
    <source>
        <dbReference type="Proteomes" id="UP000663828"/>
    </source>
</evidence>
<feature type="transmembrane region" description="Helical" evidence="5">
    <location>
        <begin position="159"/>
        <end position="182"/>
    </location>
</feature>
<proteinExistence type="predicted"/>
<keyword evidence="4 5" id="KW-0472">Membrane</keyword>
<protein>
    <recommendedName>
        <fullName evidence="6">G-protein coupled receptors family 1 profile domain-containing protein</fullName>
    </recommendedName>
</protein>
<feature type="transmembrane region" description="Helical" evidence="5">
    <location>
        <begin position="259"/>
        <end position="279"/>
    </location>
</feature>
<accession>A0A815IC56</accession>
<dbReference type="AlphaFoldDB" id="A0A815IC56"/>
<dbReference type="EMBL" id="CAJNOR010003440">
    <property type="protein sequence ID" value="CAF1414147.1"/>
    <property type="molecule type" value="Genomic_DNA"/>
</dbReference>
<evidence type="ECO:0000313" key="10">
    <source>
        <dbReference type="Proteomes" id="UP000663852"/>
    </source>
</evidence>
<dbReference type="GO" id="GO:0016020">
    <property type="term" value="C:membrane"/>
    <property type="evidence" value="ECO:0007669"/>
    <property type="project" value="UniProtKB-SubCell"/>
</dbReference>
<sequence>MLFFLSSFIQLKILNRLLPNTGTVRLNSLLFACDLNKIMLPNVSFTLITLISSASTLLVTFTLSLIIFIYIRNSRDIGFLLMLNTYVAMFAFSFIIFFVHIHVLGADLYGFVGFNNTDELNTCRFQGFLIYTTFGCCCNSFVLQAFYRYTRIVYSKKRIFQSFTFYIVCILFQWMMGFLFLLPPYLWPGIIYTLYTLDYYCGILYEQAAAMWYTGILIHNFSVILISIIYMRLMRFIRRQTSNLHQTGRMRTVQRDSAVIRRILFIVNTLTLPAMPNVIFTIMVNIDPSKSGLYNMYRIQWMFPAIGIFIFSIALVFLTPQFKVLIFDTIHYQNNRVIPMEQRRTERQLQTQF</sequence>
<evidence type="ECO:0000256" key="4">
    <source>
        <dbReference type="ARBA" id="ARBA00023136"/>
    </source>
</evidence>